<dbReference type="PROSITE" id="PS51819">
    <property type="entry name" value="VOC"/>
    <property type="match status" value="1"/>
</dbReference>
<dbReference type="SUPFAM" id="SSF54593">
    <property type="entry name" value="Glyoxalase/Bleomycin resistance protein/Dihydroxybiphenyl dioxygenase"/>
    <property type="match status" value="1"/>
</dbReference>
<accession>A0ABV8F5I6</accession>
<evidence type="ECO:0000259" key="1">
    <source>
        <dbReference type="PROSITE" id="PS51819"/>
    </source>
</evidence>
<dbReference type="Gene3D" id="3.30.720.110">
    <property type="match status" value="1"/>
</dbReference>
<dbReference type="InterPro" id="IPR004360">
    <property type="entry name" value="Glyas_Fos-R_dOase_dom"/>
</dbReference>
<dbReference type="InterPro" id="IPR037523">
    <property type="entry name" value="VOC_core"/>
</dbReference>
<dbReference type="InterPro" id="IPR029068">
    <property type="entry name" value="Glyas_Bleomycin-R_OHBP_Dase"/>
</dbReference>
<protein>
    <submittedName>
        <fullName evidence="2">VOC family protein</fullName>
    </submittedName>
</protein>
<sequence>MTTTKQNPIPEEYRGGVPYLNVHDAKAAIAFYKEAFDADVRIEIPRQGDKVAHAEFRIGDAVFMLRDEYPEYRFRSPKTIGGTPINLMVFVTDVETFAERAVAAGARVIRPVEMQFHGDLQVELEDPFGHSWFFTSRVAHMDETELKETASAVNL</sequence>
<keyword evidence="3" id="KW-1185">Reference proteome</keyword>
<comment type="caution">
    <text evidence="2">The sequence shown here is derived from an EMBL/GenBank/DDBJ whole genome shotgun (WGS) entry which is preliminary data.</text>
</comment>
<proteinExistence type="predicted"/>
<dbReference type="CDD" id="cd07246">
    <property type="entry name" value="VOC_like"/>
    <property type="match status" value="1"/>
</dbReference>
<name>A0ABV8F5I6_9ACTN</name>
<dbReference type="Gene3D" id="3.30.720.120">
    <property type="match status" value="1"/>
</dbReference>
<dbReference type="Pfam" id="PF00903">
    <property type="entry name" value="Glyoxalase"/>
    <property type="match status" value="1"/>
</dbReference>
<dbReference type="Proteomes" id="UP001595698">
    <property type="component" value="Unassembled WGS sequence"/>
</dbReference>
<reference evidence="3" key="1">
    <citation type="journal article" date="2019" name="Int. J. Syst. Evol. Microbiol.">
        <title>The Global Catalogue of Microorganisms (GCM) 10K type strain sequencing project: providing services to taxonomists for standard genome sequencing and annotation.</title>
        <authorList>
            <consortium name="The Broad Institute Genomics Platform"/>
            <consortium name="The Broad Institute Genome Sequencing Center for Infectious Disease"/>
            <person name="Wu L."/>
            <person name="Ma J."/>
        </authorList>
    </citation>
    <scope>NUCLEOTIDE SEQUENCE [LARGE SCALE GENOMIC DNA]</scope>
    <source>
        <strain evidence="3">TBRC 7912</strain>
    </source>
</reference>
<dbReference type="EMBL" id="JBHSBC010000023">
    <property type="protein sequence ID" value="MFC3983280.1"/>
    <property type="molecule type" value="Genomic_DNA"/>
</dbReference>
<dbReference type="RefSeq" id="WP_362782800.1">
    <property type="nucleotide sequence ID" value="NZ_JBHSBC010000023.1"/>
</dbReference>
<evidence type="ECO:0000313" key="3">
    <source>
        <dbReference type="Proteomes" id="UP001595698"/>
    </source>
</evidence>
<dbReference type="PANTHER" id="PTHR34109">
    <property type="entry name" value="BNAUNNG04460D PROTEIN-RELATED"/>
    <property type="match status" value="1"/>
</dbReference>
<evidence type="ECO:0000313" key="2">
    <source>
        <dbReference type="EMBL" id="MFC3983280.1"/>
    </source>
</evidence>
<dbReference type="PANTHER" id="PTHR34109:SF1">
    <property type="entry name" value="VOC DOMAIN-CONTAINING PROTEIN"/>
    <property type="match status" value="1"/>
</dbReference>
<gene>
    <name evidence="2" type="ORF">ACFOYY_24335</name>
</gene>
<feature type="domain" description="VOC" evidence="1">
    <location>
        <begin position="13"/>
        <end position="137"/>
    </location>
</feature>
<organism evidence="2 3">
    <name type="scientific">Streptosporangium jomthongense</name>
    <dbReference type="NCBI Taxonomy" id="1193683"/>
    <lineage>
        <taxon>Bacteria</taxon>
        <taxon>Bacillati</taxon>
        <taxon>Actinomycetota</taxon>
        <taxon>Actinomycetes</taxon>
        <taxon>Streptosporangiales</taxon>
        <taxon>Streptosporangiaceae</taxon>
        <taxon>Streptosporangium</taxon>
    </lineage>
</organism>